<dbReference type="Proteomes" id="UP000444960">
    <property type="component" value="Unassembled WGS sequence"/>
</dbReference>
<dbReference type="AlphaFoldDB" id="A0A7I9V421"/>
<comment type="caution">
    <text evidence="1">The sequence shown here is derived from an EMBL/GenBank/DDBJ whole genome shotgun (WGS) entry which is preliminary data.</text>
</comment>
<organism evidence="1 2">
    <name type="scientific">Gordonia spumicola</name>
    <dbReference type="NCBI Taxonomy" id="589161"/>
    <lineage>
        <taxon>Bacteria</taxon>
        <taxon>Bacillati</taxon>
        <taxon>Actinomycetota</taxon>
        <taxon>Actinomycetes</taxon>
        <taxon>Mycobacteriales</taxon>
        <taxon>Gordoniaceae</taxon>
        <taxon>Gordonia</taxon>
    </lineage>
</organism>
<accession>A0A7I9V421</accession>
<sequence length="86" mass="9396">MLSGEPDLLTRWAVSFGAAHRAAGRPLYHQADPTGIDDGLETSRRVEFHEQSFHVVFHRVDADAEVLGDGGVRQARGDEAEDVLLA</sequence>
<proteinExistence type="predicted"/>
<evidence type="ECO:0000313" key="2">
    <source>
        <dbReference type="Proteomes" id="UP000444960"/>
    </source>
</evidence>
<protein>
    <submittedName>
        <fullName evidence="1">Uncharacterized protein</fullName>
    </submittedName>
</protein>
<evidence type="ECO:0000313" key="1">
    <source>
        <dbReference type="EMBL" id="GED99986.1"/>
    </source>
</evidence>
<dbReference type="EMBL" id="BJOV01000002">
    <property type="protein sequence ID" value="GED99986.1"/>
    <property type="molecule type" value="Genomic_DNA"/>
</dbReference>
<gene>
    <name evidence="1" type="ORF">nbrc107696_04330</name>
</gene>
<reference evidence="2" key="1">
    <citation type="submission" date="2019-06" db="EMBL/GenBank/DDBJ databases">
        <title>Gordonia isolated from sludge of a wastewater treatment plant.</title>
        <authorList>
            <person name="Tamura T."/>
            <person name="Aoyama K."/>
            <person name="Kang Y."/>
            <person name="Saito S."/>
            <person name="Akiyama N."/>
            <person name="Yazawa K."/>
            <person name="Gonoi T."/>
            <person name="Mikami Y."/>
        </authorList>
    </citation>
    <scope>NUCLEOTIDE SEQUENCE [LARGE SCALE GENOMIC DNA]</scope>
    <source>
        <strain evidence="2">NBRC 107696</strain>
    </source>
</reference>
<name>A0A7I9V421_9ACTN</name>
<keyword evidence="2" id="KW-1185">Reference proteome</keyword>